<name>A0A1M5WT66_9CLOT</name>
<keyword evidence="1" id="KW-0813">Transport</keyword>
<protein>
    <submittedName>
        <fullName evidence="3">V/A-type H+-transporting ATPase subunit C</fullName>
    </submittedName>
</protein>
<evidence type="ECO:0000256" key="1">
    <source>
        <dbReference type="ARBA" id="ARBA00022448"/>
    </source>
</evidence>
<dbReference type="InterPro" id="IPR036079">
    <property type="entry name" value="ATPase_csu/dsu_sf"/>
</dbReference>
<dbReference type="InterPro" id="IPR050873">
    <property type="entry name" value="V-ATPase_V0D/AC39_subunit"/>
</dbReference>
<dbReference type="InterPro" id="IPR044911">
    <property type="entry name" value="V-type_ATPase_csu/dsu_dom_3"/>
</dbReference>
<dbReference type="AlphaFoldDB" id="A0A1M5WT66"/>
<organism evidence="3 4">
    <name type="scientific">Clostridium intestinale DSM 6191</name>
    <dbReference type="NCBI Taxonomy" id="1121320"/>
    <lineage>
        <taxon>Bacteria</taxon>
        <taxon>Bacillati</taxon>
        <taxon>Bacillota</taxon>
        <taxon>Clostridia</taxon>
        <taxon>Eubacteriales</taxon>
        <taxon>Clostridiaceae</taxon>
        <taxon>Clostridium</taxon>
    </lineage>
</organism>
<keyword evidence="2" id="KW-0406">Ion transport</keyword>
<proteinExistence type="predicted"/>
<dbReference type="GO" id="GO:0046961">
    <property type="term" value="F:proton-transporting ATPase activity, rotational mechanism"/>
    <property type="evidence" value="ECO:0007669"/>
    <property type="project" value="InterPro"/>
</dbReference>
<dbReference type="Proteomes" id="UP000184241">
    <property type="component" value="Unassembled WGS sequence"/>
</dbReference>
<dbReference type="InterPro" id="IPR002843">
    <property type="entry name" value="ATPase_V0-cplx_csu/dsu"/>
</dbReference>
<dbReference type="PANTHER" id="PTHR38682">
    <property type="entry name" value="V-TYPE ATP SYNTHASE SUBUNIT C"/>
    <property type="match status" value="1"/>
</dbReference>
<dbReference type="RefSeq" id="WP_073017776.1">
    <property type="nucleotide sequence ID" value="NZ_FQXU01000004.1"/>
</dbReference>
<dbReference type="Pfam" id="PF01992">
    <property type="entry name" value="vATP-synt_AC39"/>
    <property type="match status" value="1"/>
</dbReference>
<evidence type="ECO:0000313" key="4">
    <source>
        <dbReference type="Proteomes" id="UP000184241"/>
    </source>
</evidence>
<dbReference type="Gene3D" id="1.10.132.50">
    <property type="entry name" value="ATP synthase (C/AC39) subunit, domain 3"/>
    <property type="match status" value="3"/>
</dbReference>
<dbReference type="PANTHER" id="PTHR38682:SF1">
    <property type="entry name" value="V-TYPE ATP SYNTHASE SUBUNIT C"/>
    <property type="match status" value="1"/>
</dbReference>
<dbReference type="SUPFAM" id="SSF103486">
    <property type="entry name" value="V-type ATP synthase subunit C"/>
    <property type="match status" value="1"/>
</dbReference>
<accession>A0A1M5WT66</accession>
<evidence type="ECO:0000313" key="3">
    <source>
        <dbReference type="EMBL" id="SHH90855.1"/>
    </source>
</evidence>
<dbReference type="EMBL" id="FQXU01000004">
    <property type="protein sequence ID" value="SHH90855.1"/>
    <property type="molecule type" value="Genomic_DNA"/>
</dbReference>
<evidence type="ECO:0000256" key="2">
    <source>
        <dbReference type="ARBA" id="ARBA00023065"/>
    </source>
</evidence>
<gene>
    <name evidence="3" type="ORF">SAMN02745941_01252</name>
</gene>
<reference evidence="3 4" key="1">
    <citation type="submission" date="2016-11" db="EMBL/GenBank/DDBJ databases">
        <authorList>
            <person name="Jaros S."/>
            <person name="Januszkiewicz K."/>
            <person name="Wedrychowicz H."/>
        </authorList>
    </citation>
    <scope>NUCLEOTIDE SEQUENCE [LARGE SCALE GENOMIC DNA]</scope>
    <source>
        <strain evidence="3 4">DSM 6191</strain>
    </source>
</reference>
<sequence>MGNIVKFSAVNSKIKTLKGKMLKKNQYYQLLNSKGFKDVLTILKENTYYGEVLKQYDLDKINRGELEIILYRHYVSIHNKFISYFSGEYRKFIKNLFLKWEIEDLKIIIRGKYIGRSKEEIERTLIARSSLSTLDYSYLLDSKDLNVLIERLKETIYYKSIKNLIKDIDVNGLFRIETELDFIYFSNIRKELKHLDKENREIIDEIIGLEGDLLNLSWIYRGKKFFNLSSEELFNYTIYDGFKLSKEKIKLLCYAKNGEEFHDIIRNTKYGYIYEQDETKTIEKREREYEKKYYGKYLKENKQNFGMLMSYLNLYRIEMKDIVSIVEQKRYYGDNNAMNYVSVSL</sequence>